<keyword evidence="2" id="KW-0240">DNA-directed RNA polymerase</keyword>
<evidence type="ECO:0000256" key="1">
    <source>
        <dbReference type="ARBA" id="ARBA00004123"/>
    </source>
</evidence>
<evidence type="ECO:0000256" key="5">
    <source>
        <dbReference type="SAM" id="Coils"/>
    </source>
</evidence>
<feature type="compositionally biased region" description="Acidic residues" evidence="6">
    <location>
        <begin position="36"/>
        <end position="49"/>
    </location>
</feature>
<evidence type="ECO:0000256" key="6">
    <source>
        <dbReference type="SAM" id="MobiDB-lite"/>
    </source>
</evidence>
<dbReference type="GO" id="GO:0003677">
    <property type="term" value="F:DNA binding"/>
    <property type="evidence" value="ECO:0007669"/>
    <property type="project" value="InterPro"/>
</dbReference>
<dbReference type="STRING" id="106004.A0A1Y2ED20"/>
<feature type="region of interest" description="Disordered" evidence="6">
    <location>
        <begin position="116"/>
        <end position="169"/>
    </location>
</feature>
<feature type="region of interest" description="Disordered" evidence="6">
    <location>
        <begin position="1"/>
        <end position="86"/>
    </location>
</feature>
<feature type="region of interest" description="Disordered" evidence="6">
    <location>
        <begin position="359"/>
        <end position="388"/>
    </location>
</feature>
<proteinExistence type="predicted"/>
<dbReference type="OrthoDB" id="5836119at2759"/>
<organism evidence="7 8">
    <name type="scientific">Leucosporidium creatinivorum</name>
    <dbReference type="NCBI Taxonomy" id="106004"/>
    <lineage>
        <taxon>Eukaryota</taxon>
        <taxon>Fungi</taxon>
        <taxon>Dikarya</taxon>
        <taxon>Basidiomycota</taxon>
        <taxon>Pucciniomycotina</taxon>
        <taxon>Microbotryomycetes</taxon>
        <taxon>Leucosporidiales</taxon>
        <taxon>Leucosporidium</taxon>
    </lineage>
</organism>
<feature type="region of interest" description="Disordered" evidence="6">
    <location>
        <begin position="228"/>
        <end position="318"/>
    </location>
</feature>
<feature type="compositionally biased region" description="Pro residues" evidence="6">
    <location>
        <begin position="22"/>
        <end position="35"/>
    </location>
</feature>
<keyword evidence="4" id="KW-0539">Nucleus</keyword>
<dbReference type="EMBL" id="MCGR01000058">
    <property type="protein sequence ID" value="ORY69156.1"/>
    <property type="molecule type" value="Genomic_DNA"/>
</dbReference>
<name>A0A1Y2ED20_9BASI</name>
<dbReference type="PANTHER" id="PTHR13408">
    <property type="entry name" value="DNA-DIRECTED RNA POLYMERASE III"/>
    <property type="match status" value="1"/>
</dbReference>
<keyword evidence="3" id="KW-0804">Transcription</keyword>
<keyword evidence="5" id="KW-0175">Coiled coil</keyword>
<feature type="compositionally biased region" description="Acidic residues" evidence="6">
    <location>
        <begin position="118"/>
        <end position="128"/>
    </location>
</feature>
<gene>
    <name evidence="7" type="ORF">BCR35DRAFT_308181</name>
</gene>
<dbReference type="PANTHER" id="PTHR13408:SF0">
    <property type="entry name" value="DNA-DIRECTED RNA POLYMERASE III SUBUNIT RPC4"/>
    <property type="match status" value="1"/>
</dbReference>
<evidence type="ECO:0000313" key="7">
    <source>
        <dbReference type="EMBL" id="ORY69156.1"/>
    </source>
</evidence>
<evidence type="ECO:0000256" key="2">
    <source>
        <dbReference type="ARBA" id="ARBA00022478"/>
    </source>
</evidence>
<feature type="compositionally biased region" description="Basic and acidic residues" evidence="6">
    <location>
        <begin position="257"/>
        <end position="269"/>
    </location>
</feature>
<dbReference type="InParanoid" id="A0A1Y2ED20"/>
<evidence type="ECO:0000313" key="8">
    <source>
        <dbReference type="Proteomes" id="UP000193467"/>
    </source>
</evidence>
<accession>A0A1Y2ED20</accession>
<comment type="subcellular location">
    <subcellularLocation>
        <location evidence="1">Nucleus</location>
    </subcellularLocation>
</comment>
<dbReference type="Pfam" id="PF05132">
    <property type="entry name" value="RNA_pol_Rpc4"/>
    <property type="match status" value="1"/>
</dbReference>
<evidence type="ECO:0000256" key="4">
    <source>
        <dbReference type="ARBA" id="ARBA00023242"/>
    </source>
</evidence>
<feature type="compositionally biased region" description="Basic and acidic residues" evidence="6">
    <location>
        <begin position="300"/>
        <end position="318"/>
    </location>
</feature>
<dbReference type="FunCoup" id="A0A1Y2ED20">
    <property type="interactions" value="40"/>
</dbReference>
<dbReference type="Proteomes" id="UP000193467">
    <property type="component" value="Unassembled WGS sequence"/>
</dbReference>
<protein>
    <submittedName>
        <fullName evidence="7">RNA polymerase III RPC4-domain-containing protein</fullName>
    </submittedName>
</protein>
<reference evidence="7 8" key="1">
    <citation type="submission" date="2016-07" db="EMBL/GenBank/DDBJ databases">
        <title>Pervasive Adenine N6-methylation of Active Genes in Fungi.</title>
        <authorList>
            <consortium name="DOE Joint Genome Institute"/>
            <person name="Mondo S.J."/>
            <person name="Dannebaum R.O."/>
            <person name="Kuo R.C."/>
            <person name="Labutti K."/>
            <person name="Haridas S."/>
            <person name="Kuo A."/>
            <person name="Salamov A."/>
            <person name="Ahrendt S.R."/>
            <person name="Lipzen A."/>
            <person name="Sullivan W."/>
            <person name="Andreopoulos W.B."/>
            <person name="Clum A."/>
            <person name="Lindquist E."/>
            <person name="Daum C."/>
            <person name="Ramamoorthy G.K."/>
            <person name="Gryganskyi A."/>
            <person name="Culley D."/>
            <person name="Magnuson J.K."/>
            <person name="James T.Y."/>
            <person name="O'Malley M.A."/>
            <person name="Stajich J.E."/>
            <person name="Spatafora J.W."/>
            <person name="Visel A."/>
            <person name="Grigoriev I.V."/>
        </authorList>
    </citation>
    <scope>NUCLEOTIDE SEQUENCE [LARGE SCALE GENOMIC DNA]</scope>
    <source>
        <strain evidence="7 8">62-1032</strain>
    </source>
</reference>
<comment type="caution">
    <text evidence="7">The sequence shown here is derived from an EMBL/GenBank/DDBJ whole genome shotgun (WGS) entry which is preliminary data.</text>
</comment>
<feature type="compositionally biased region" description="Low complexity" evidence="6">
    <location>
        <begin position="65"/>
        <end position="78"/>
    </location>
</feature>
<dbReference type="InterPro" id="IPR007811">
    <property type="entry name" value="RPC4"/>
</dbReference>
<dbReference type="GO" id="GO:0042797">
    <property type="term" value="P:tRNA transcription by RNA polymerase III"/>
    <property type="evidence" value="ECO:0007669"/>
    <property type="project" value="TreeGrafter"/>
</dbReference>
<keyword evidence="8" id="KW-1185">Reference proteome</keyword>
<dbReference type="AlphaFoldDB" id="A0A1Y2ED20"/>
<feature type="coiled-coil region" evidence="5">
    <location>
        <begin position="479"/>
        <end position="506"/>
    </location>
</feature>
<sequence>MSSAPKGRGRGRGRGKAAPSEEPAPPRRSPSPPPPADDDETMQDADEDQLASSSPPKSKTRARVGTKASTSAAGGSKSRPVGGLLGESEYAKKPAAAPAAGKLKFVPNMKRKTRVVQDDEDYDDDVKMEDDFKSKRAPRPRAPRVEMEMTATGPMAQGPGGAPKGFGARTFQGAAGAGVMNASREGRLRGQYEEQLYDPDASDYEGSDAGDGGGLRIMAQELDLIGDEDEMAPITLPRDPSIIKAAEERRKKRQDKRIKDEAKPLVKPEPEDDAASAMLSSAAGTPALEVESKTVTSGSDSKEVTMEPEDSKDLKPELDADLSADFNLEYGAREQIYMFQFPRRFPNLVNESQLEAETAVKVENPDAAGTQGPRKKQPPEWGRFGPRANKAARWAGEEGQIGELVVRRSGKVELRINNDLTYEILPAARPSFLQEIAVLDHDPATVPRAPGVPSIPSDPSRAMVMMGQTGKKFMVVPEINGLLEKVDEQLKEEKRAEARAKSVKKEKKET</sequence>
<dbReference type="GO" id="GO:0005666">
    <property type="term" value="C:RNA polymerase III complex"/>
    <property type="evidence" value="ECO:0007669"/>
    <property type="project" value="InterPro"/>
</dbReference>
<evidence type="ECO:0000256" key="3">
    <source>
        <dbReference type="ARBA" id="ARBA00023163"/>
    </source>
</evidence>